<protein>
    <recommendedName>
        <fullName evidence="2">Calcineurin-like phosphoesterase domain-containing protein</fullName>
    </recommendedName>
</protein>
<dbReference type="InterPro" id="IPR011152">
    <property type="entry name" value="Pesterase_MJ0912"/>
</dbReference>
<organism evidence="3 4">
    <name type="scientific">Kouleothrix aurantiaca</name>
    <dbReference type="NCBI Taxonomy" id="186479"/>
    <lineage>
        <taxon>Bacteria</taxon>
        <taxon>Bacillati</taxon>
        <taxon>Chloroflexota</taxon>
        <taxon>Chloroflexia</taxon>
        <taxon>Chloroflexales</taxon>
        <taxon>Roseiflexineae</taxon>
        <taxon>Roseiflexaceae</taxon>
        <taxon>Kouleothrix</taxon>
    </lineage>
</organism>
<dbReference type="CDD" id="cd00838">
    <property type="entry name" value="MPP_superfamily"/>
    <property type="match status" value="1"/>
</dbReference>
<dbReference type="InterPro" id="IPR024654">
    <property type="entry name" value="Calcineurin-like_PHP_lpxH"/>
</dbReference>
<comment type="similarity">
    <text evidence="1">Belongs to the metallophosphoesterase superfamily. YfcE family.</text>
</comment>
<proteinExistence type="inferred from homology"/>
<dbReference type="PANTHER" id="PTHR42850:SF2">
    <property type="entry name" value="BLL5683 PROTEIN"/>
    <property type="match status" value="1"/>
</dbReference>
<evidence type="ECO:0000313" key="3">
    <source>
        <dbReference type="EMBL" id="KPV53812.1"/>
    </source>
</evidence>
<comment type="caution">
    <text evidence="3">The sequence shown here is derived from an EMBL/GenBank/DDBJ whole genome shotgun (WGS) entry which is preliminary data.</text>
</comment>
<dbReference type="InterPro" id="IPR029052">
    <property type="entry name" value="Metallo-depent_PP-like"/>
</dbReference>
<dbReference type="Proteomes" id="UP000050509">
    <property type="component" value="Unassembled WGS sequence"/>
</dbReference>
<dbReference type="SUPFAM" id="SSF56300">
    <property type="entry name" value="Metallo-dependent phosphatases"/>
    <property type="match status" value="1"/>
</dbReference>
<sequence length="250" mass="26838">MRVAVISDIHGNDVAFAAALADIEAAQVDQIVCLGDAIQGGPQPAQVVARLRAAGIPTVMGNADDWLLTGADSGAEQIEPERRRRMDDVRDWALTQLAPADREFIAAFQPTITLDLGAGQQLLCFHGSPTSYDDVLLPSTPDAEAEALLGNSAAQLFTGGHTHLQQIRRLGARRFFNPGSIGFAYSHQQDEAGFRADPWAEYAILTADGAHFGLEFRRVPFDVDALVAAYRDGGRPHADAAIEQYRGASS</sequence>
<evidence type="ECO:0000256" key="1">
    <source>
        <dbReference type="ARBA" id="ARBA00008950"/>
    </source>
</evidence>
<evidence type="ECO:0000259" key="2">
    <source>
        <dbReference type="Pfam" id="PF12850"/>
    </source>
</evidence>
<dbReference type="InterPro" id="IPR050126">
    <property type="entry name" value="Ap4A_hydrolase"/>
</dbReference>
<dbReference type="EMBL" id="LJCR01000173">
    <property type="protein sequence ID" value="KPV53812.1"/>
    <property type="molecule type" value="Genomic_DNA"/>
</dbReference>
<accession>A0A0P9D7I6</accession>
<dbReference type="PANTHER" id="PTHR42850">
    <property type="entry name" value="METALLOPHOSPHOESTERASE"/>
    <property type="match status" value="1"/>
</dbReference>
<dbReference type="PIRSF" id="PIRSF000883">
    <property type="entry name" value="Pesterase_MJ0912"/>
    <property type="match status" value="1"/>
</dbReference>
<evidence type="ECO:0000313" key="4">
    <source>
        <dbReference type="Proteomes" id="UP000050509"/>
    </source>
</evidence>
<dbReference type="GO" id="GO:0016791">
    <property type="term" value="F:phosphatase activity"/>
    <property type="evidence" value="ECO:0007669"/>
    <property type="project" value="TreeGrafter"/>
</dbReference>
<reference evidence="3 4" key="1">
    <citation type="submission" date="2015-09" db="EMBL/GenBank/DDBJ databases">
        <title>Draft genome sequence of Kouleothrix aurantiaca JCM 19913.</title>
        <authorList>
            <person name="Hemp J."/>
        </authorList>
    </citation>
    <scope>NUCLEOTIDE SEQUENCE [LARGE SCALE GENOMIC DNA]</scope>
    <source>
        <strain evidence="3 4">COM-B</strain>
    </source>
</reference>
<feature type="domain" description="Calcineurin-like phosphoesterase" evidence="2">
    <location>
        <begin position="1"/>
        <end position="189"/>
    </location>
</feature>
<dbReference type="Gene3D" id="3.60.21.10">
    <property type="match status" value="1"/>
</dbReference>
<dbReference type="GO" id="GO:0005737">
    <property type="term" value="C:cytoplasm"/>
    <property type="evidence" value="ECO:0007669"/>
    <property type="project" value="TreeGrafter"/>
</dbReference>
<dbReference type="Pfam" id="PF12850">
    <property type="entry name" value="Metallophos_2"/>
    <property type="match status" value="1"/>
</dbReference>
<dbReference type="AlphaFoldDB" id="A0A0P9D7I6"/>
<gene>
    <name evidence="3" type="ORF">SE17_07415</name>
</gene>
<keyword evidence="4" id="KW-1185">Reference proteome</keyword>
<name>A0A0P9D7I6_9CHLR</name>